<dbReference type="OrthoDB" id="341730at2759"/>
<keyword evidence="2" id="KW-0131">Cell cycle</keyword>
<dbReference type="Proteomes" id="UP000183809">
    <property type="component" value="Unassembled WGS sequence"/>
</dbReference>
<dbReference type="Gene3D" id="1.10.10.1420">
    <property type="entry name" value="DNA replication factor Cdt1, C-terminal WH domain"/>
    <property type="match status" value="1"/>
</dbReference>
<feature type="compositionally biased region" description="Polar residues" evidence="3">
    <location>
        <begin position="111"/>
        <end position="134"/>
    </location>
</feature>
<feature type="compositionally biased region" description="Polar residues" evidence="3">
    <location>
        <begin position="78"/>
        <end position="88"/>
    </location>
</feature>
<feature type="region of interest" description="Disordered" evidence="3">
    <location>
        <begin position="110"/>
        <end position="136"/>
    </location>
</feature>
<accession>A0A1J9RV69</accession>
<reference evidence="5 6" key="1">
    <citation type="submission" date="2016-10" db="EMBL/GenBank/DDBJ databases">
        <title>Proteomics and genomics reveal pathogen-plant mechanisms compatible with a hemibiotrophic lifestyle of Diplodia corticola.</title>
        <authorList>
            <person name="Fernandes I."/>
            <person name="De Jonge R."/>
            <person name="Van De Peer Y."/>
            <person name="Devreese B."/>
            <person name="Alves A."/>
            <person name="Esteves A.C."/>
        </authorList>
    </citation>
    <scope>NUCLEOTIDE SEQUENCE [LARGE SCALE GENOMIC DNA]</scope>
    <source>
        <strain evidence="5 6">CBS 112549</strain>
    </source>
</reference>
<dbReference type="EMBL" id="MNUE01000045">
    <property type="protein sequence ID" value="OJD31748.1"/>
    <property type="molecule type" value="Genomic_DNA"/>
</dbReference>
<evidence type="ECO:0000256" key="1">
    <source>
        <dbReference type="ARBA" id="ARBA00008356"/>
    </source>
</evidence>
<sequence length="554" mass="59193">MPLTKRARPASLPTADPVNKRKTRSQSDIQSFARASKPGASPSDGKKRKAATQEVDEDVVTPKLASCKKLRRPRPSQRPISETPTDTPTKGARTLLADFDLSTPVKPLRLQSVSDSTPSPVETPLTSPCSSTAPSFRYEKSSEDLPQAIRDLIHLHSSFLSALSLHYAHNGTSLPVDLHTLTPSIAKVWGKRRVTIEDIRRTLGVMQSSLSSSRPAPTLKARSFHLSDYGRGKICIEQQESKKQRAKRNNSVIPQAIDEKALNTIFEDEINTRWAEYRCKITPNSKSPSSVQYFISQLPLAGITECASLAKVAPLFAKGQRRLEDIRAGAHHSRGASNCFNGSGDAVRSELELDHARPAATKLLTSKASKASVLGHKKSASTSTTASTSTSSSASDDAKSSSSSSSRAPLVPSAAAPSRATSLLDRILAKQAAAAAAPAGPTPEARARNAALQRCEDVLATLSLLAMTTGSSSTSSRVSFPFPRLVRDIQTSSRSPVGPEEIKKVVEVLASEIVPGYVSLVKMGTLEAVVLDKSQAVGGAEVRRRLVDAGVEGL</sequence>
<feature type="region of interest" description="Disordered" evidence="3">
    <location>
        <begin position="1"/>
        <end position="91"/>
    </location>
</feature>
<proteinExistence type="inferred from homology"/>
<organism evidence="5 6">
    <name type="scientific">Diplodia corticola</name>
    <dbReference type="NCBI Taxonomy" id="236234"/>
    <lineage>
        <taxon>Eukaryota</taxon>
        <taxon>Fungi</taxon>
        <taxon>Dikarya</taxon>
        <taxon>Ascomycota</taxon>
        <taxon>Pezizomycotina</taxon>
        <taxon>Dothideomycetes</taxon>
        <taxon>Dothideomycetes incertae sedis</taxon>
        <taxon>Botryosphaeriales</taxon>
        <taxon>Botryosphaeriaceae</taxon>
        <taxon>Diplodia</taxon>
    </lineage>
</organism>
<dbReference type="RefSeq" id="XP_020128008.1">
    <property type="nucleotide sequence ID" value="XM_020276215.1"/>
</dbReference>
<evidence type="ECO:0000313" key="6">
    <source>
        <dbReference type="Proteomes" id="UP000183809"/>
    </source>
</evidence>
<keyword evidence="6" id="KW-1185">Reference proteome</keyword>
<comment type="similarity">
    <text evidence="1">Belongs to the Cdt1 family.</text>
</comment>
<dbReference type="InterPro" id="IPR038090">
    <property type="entry name" value="Cdt1_C_WH_dom_sf"/>
</dbReference>
<gene>
    <name evidence="5" type="ORF">BKCO1_4500054</name>
</gene>
<dbReference type="STRING" id="236234.A0A1J9RV69"/>
<evidence type="ECO:0000256" key="3">
    <source>
        <dbReference type="SAM" id="MobiDB-lite"/>
    </source>
</evidence>
<dbReference type="GeneID" id="31016476"/>
<dbReference type="Pfam" id="PF16679">
    <property type="entry name" value="CDT1_C"/>
    <property type="match status" value="1"/>
</dbReference>
<feature type="region of interest" description="Disordered" evidence="3">
    <location>
        <begin position="374"/>
        <end position="416"/>
    </location>
</feature>
<dbReference type="AlphaFoldDB" id="A0A1J9RV69"/>
<name>A0A1J9RV69_9PEZI</name>
<feature type="compositionally biased region" description="Low complexity" evidence="3">
    <location>
        <begin position="380"/>
        <end position="416"/>
    </location>
</feature>
<evidence type="ECO:0000313" key="5">
    <source>
        <dbReference type="EMBL" id="OJD31748.1"/>
    </source>
</evidence>
<dbReference type="InterPro" id="IPR032054">
    <property type="entry name" value="Cdt1_C"/>
</dbReference>
<dbReference type="Pfam" id="PF26121">
    <property type="entry name" value="HTH_CDT1"/>
    <property type="match status" value="1"/>
</dbReference>
<protein>
    <submittedName>
        <fullName evidence="5">Dna mismatch repair protein msh-2</fullName>
    </submittedName>
</protein>
<evidence type="ECO:0000256" key="2">
    <source>
        <dbReference type="ARBA" id="ARBA00023306"/>
    </source>
</evidence>
<feature type="domain" description="DNA replication factor Cdt1 C-terminal" evidence="4">
    <location>
        <begin position="422"/>
        <end position="524"/>
    </location>
</feature>
<evidence type="ECO:0000259" key="4">
    <source>
        <dbReference type="Pfam" id="PF16679"/>
    </source>
</evidence>
<comment type="caution">
    <text evidence="5">The sequence shown here is derived from an EMBL/GenBank/DDBJ whole genome shotgun (WGS) entry which is preliminary data.</text>
</comment>
<feature type="compositionally biased region" description="Basic residues" evidence="3">
    <location>
        <begin position="66"/>
        <end position="75"/>
    </location>
</feature>